<dbReference type="EMBL" id="JADYXP020000023">
    <property type="protein sequence ID" value="KAL0101893.1"/>
    <property type="molecule type" value="Genomic_DNA"/>
</dbReference>
<sequence length="121" mass="14604">MRLFFSESNQVVKNEDFEYISKQIIQLFPHESTETYFIPPITKKNSKENKPGISRGKLVDRFRNNIKFIKSVIPFNLKNRVDKNINDTGKYIHRSRILIVFKCFFNCNKIYIYRFRNCRTI</sequence>
<name>A0AAW2EDW6_9HYME</name>
<dbReference type="Proteomes" id="UP001430953">
    <property type="component" value="Unassembled WGS sequence"/>
</dbReference>
<protein>
    <submittedName>
        <fullName evidence="1">Uncharacterized protein</fullName>
    </submittedName>
</protein>
<organism evidence="1 2">
    <name type="scientific">Cardiocondyla obscurior</name>
    <dbReference type="NCBI Taxonomy" id="286306"/>
    <lineage>
        <taxon>Eukaryota</taxon>
        <taxon>Metazoa</taxon>
        <taxon>Ecdysozoa</taxon>
        <taxon>Arthropoda</taxon>
        <taxon>Hexapoda</taxon>
        <taxon>Insecta</taxon>
        <taxon>Pterygota</taxon>
        <taxon>Neoptera</taxon>
        <taxon>Endopterygota</taxon>
        <taxon>Hymenoptera</taxon>
        <taxon>Apocrita</taxon>
        <taxon>Aculeata</taxon>
        <taxon>Formicoidea</taxon>
        <taxon>Formicidae</taxon>
        <taxon>Myrmicinae</taxon>
        <taxon>Cardiocondyla</taxon>
    </lineage>
</organism>
<evidence type="ECO:0000313" key="2">
    <source>
        <dbReference type="Proteomes" id="UP001430953"/>
    </source>
</evidence>
<dbReference type="AlphaFoldDB" id="A0AAW2EDW6"/>
<keyword evidence="2" id="KW-1185">Reference proteome</keyword>
<gene>
    <name evidence="1" type="ORF">PUN28_018445</name>
</gene>
<comment type="caution">
    <text evidence="1">The sequence shown here is derived from an EMBL/GenBank/DDBJ whole genome shotgun (WGS) entry which is preliminary data.</text>
</comment>
<reference evidence="1 2" key="1">
    <citation type="submission" date="2023-03" db="EMBL/GenBank/DDBJ databases">
        <title>High recombination rates correlate with genetic variation in Cardiocondyla obscurior ants.</title>
        <authorList>
            <person name="Errbii M."/>
        </authorList>
    </citation>
    <scope>NUCLEOTIDE SEQUENCE [LARGE SCALE GENOMIC DNA]</scope>
    <source>
        <strain evidence="1">Alpha-2009</strain>
        <tissue evidence="1">Whole body</tissue>
    </source>
</reference>
<evidence type="ECO:0000313" key="1">
    <source>
        <dbReference type="EMBL" id="KAL0101893.1"/>
    </source>
</evidence>
<accession>A0AAW2EDW6</accession>
<proteinExistence type="predicted"/>